<evidence type="ECO:0000313" key="3">
    <source>
        <dbReference type="RefSeq" id="XP_005755818.1"/>
    </source>
</evidence>
<gene>
    <name evidence="3" type="primary">LOC102212627</name>
</gene>
<name>A0A9Y3S5E9_9CICH</name>
<sequence>RPVVGKKAPAHNHETECSRDTQSSSSTSRRYLQTSHTQKAKVLDTYLPSLKRRRLNEKNGANDMANFLNQYEVLHNNRRPLNLLDALEQASNTIEEDEQKKLGVPEDLSQERKPSRAKKFLADMKKSLSQVCCHRIIRALHTYEKTDDLDHLLTETAFLGKDTNTQNLLHGLYQFVRPHHKKRFDENCQEMARQGCGYKPDHTLSKDGEKTVMLQNDKSK</sequence>
<feature type="compositionally biased region" description="Basic and acidic residues" evidence="1">
    <location>
        <begin position="98"/>
        <end position="115"/>
    </location>
</feature>
<dbReference type="RefSeq" id="XP_005755818.1">
    <property type="nucleotide sequence ID" value="XM_005755761.1"/>
</dbReference>
<keyword evidence="2" id="KW-1185">Reference proteome</keyword>
<reference evidence="3" key="1">
    <citation type="submission" date="2025-08" db="UniProtKB">
        <authorList>
            <consortium name="RefSeq"/>
        </authorList>
    </citation>
    <scope>IDENTIFICATION</scope>
</reference>
<accession>A0A9Y3S5E9</accession>
<dbReference type="Gene3D" id="1.20.1160.20">
    <property type="match status" value="1"/>
</dbReference>
<feature type="non-terminal residue" evidence="3">
    <location>
        <position position="1"/>
    </location>
</feature>
<proteinExistence type="predicted"/>
<feature type="region of interest" description="Disordered" evidence="1">
    <location>
        <begin position="1"/>
        <end position="37"/>
    </location>
</feature>
<dbReference type="AlphaFoldDB" id="A0A9Y3S5E9"/>
<dbReference type="GeneID" id="102212627"/>
<protein>
    <submittedName>
        <fullName evidence="3">Regulator of telomere elongation helicase 1-like</fullName>
    </submittedName>
</protein>
<evidence type="ECO:0000256" key="1">
    <source>
        <dbReference type="SAM" id="MobiDB-lite"/>
    </source>
</evidence>
<organism evidence="2 3">
    <name type="scientific">Pundamilia nyererei</name>
    <dbReference type="NCBI Taxonomy" id="303518"/>
    <lineage>
        <taxon>Eukaryota</taxon>
        <taxon>Metazoa</taxon>
        <taxon>Chordata</taxon>
        <taxon>Craniata</taxon>
        <taxon>Vertebrata</taxon>
        <taxon>Euteleostomi</taxon>
        <taxon>Actinopterygii</taxon>
        <taxon>Neopterygii</taxon>
        <taxon>Teleostei</taxon>
        <taxon>Neoteleostei</taxon>
        <taxon>Acanthomorphata</taxon>
        <taxon>Ovalentaria</taxon>
        <taxon>Cichlomorphae</taxon>
        <taxon>Cichliformes</taxon>
        <taxon>Cichlidae</taxon>
        <taxon>African cichlids</taxon>
        <taxon>Pseudocrenilabrinae</taxon>
        <taxon>Haplochromini</taxon>
        <taxon>Pundamilia</taxon>
    </lineage>
</organism>
<evidence type="ECO:0000313" key="2">
    <source>
        <dbReference type="Proteomes" id="UP000695023"/>
    </source>
</evidence>
<feature type="compositionally biased region" description="Low complexity" evidence="1">
    <location>
        <begin position="20"/>
        <end position="35"/>
    </location>
</feature>
<dbReference type="Pfam" id="PF23116">
    <property type="entry name" value="HHD_RTEL1"/>
    <property type="match status" value="1"/>
</dbReference>
<dbReference type="Proteomes" id="UP000695023">
    <property type="component" value="Unplaced"/>
</dbReference>
<feature type="region of interest" description="Disordered" evidence="1">
    <location>
        <begin position="94"/>
        <end position="115"/>
    </location>
</feature>